<evidence type="ECO:0000259" key="4">
    <source>
        <dbReference type="PROSITE" id="PS50984"/>
    </source>
</evidence>
<keyword evidence="3" id="KW-0413">Isomerase</keyword>
<dbReference type="InterPro" id="IPR001656">
    <property type="entry name" value="PsdUridine_synth_TruD"/>
</dbReference>
<keyword evidence="2" id="KW-0819">tRNA processing</keyword>
<comment type="similarity">
    <text evidence="1">Belongs to the pseudouridine synthase TruD family.</text>
</comment>
<dbReference type="InterPro" id="IPR020119">
    <property type="entry name" value="PsdUridine_synth_TruD_CS"/>
</dbReference>
<protein>
    <submittedName>
        <fullName evidence="5">tRNA pseudouridine synthase D TruD</fullName>
    </submittedName>
</protein>
<dbReference type="GO" id="GO:0001522">
    <property type="term" value="P:pseudouridine synthesis"/>
    <property type="evidence" value="ECO:0007669"/>
    <property type="project" value="InterPro"/>
</dbReference>
<dbReference type="PROSITE" id="PS50984">
    <property type="entry name" value="TRUD"/>
    <property type="match status" value="1"/>
</dbReference>
<dbReference type="Proteomes" id="UP000009375">
    <property type="component" value="Unassembled WGS sequence"/>
</dbReference>
<evidence type="ECO:0000256" key="2">
    <source>
        <dbReference type="ARBA" id="ARBA00022694"/>
    </source>
</evidence>
<dbReference type="PIRSF" id="PIRSF037016">
    <property type="entry name" value="Pseudouridin_synth_euk_prd"/>
    <property type="match status" value="1"/>
</dbReference>
<dbReference type="PANTHER" id="PTHR13326">
    <property type="entry name" value="TRNA PSEUDOURIDINE SYNTHASE D"/>
    <property type="match status" value="1"/>
</dbReference>
<feature type="domain" description="TRUD" evidence="4">
    <location>
        <begin position="166"/>
        <end position="371"/>
    </location>
</feature>
<dbReference type="PROSITE" id="PS01268">
    <property type="entry name" value="UPF0024"/>
    <property type="match status" value="1"/>
</dbReference>
<dbReference type="SUPFAM" id="SSF55120">
    <property type="entry name" value="Pseudouridine synthase"/>
    <property type="match status" value="1"/>
</dbReference>
<dbReference type="Gene3D" id="3.30.2350.20">
    <property type="entry name" value="TruD, catalytic domain"/>
    <property type="match status" value="2"/>
</dbReference>
<reference evidence="5 6" key="1">
    <citation type="journal article" date="2010" name="Proc. Natl. Acad. Sci. U.S.A.">
        <title>Enigmatic, ultrasmall, uncultivated Archaea.</title>
        <authorList>
            <person name="Baker B.J."/>
            <person name="Comolli L.R."/>
            <person name="Dick G.J."/>
            <person name="Hauser L.J."/>
            <person name="Hyatt D."/>
            <person name="Dill B.D."/>
            <person name="Land M.L."/>
            <person name="Verberkmoes N.C."/>
            <person name="Hettich R.L."/>
            <person name="Banfield J.F."/>
        </authorList>
    </citation>
    <scope>NUCLEOTIDE SEQUENCE [LARGE SCALE GENOMIC DNA]</scope>
</reference>
<evidence type="ECO:0000256" key="3">
    <source>
        <dbReference type="ARBA" id="ARBA00023235"/>
    </source>
</evidence>
<dbReference type="GO" id="GO:0008033">
    <property type="term" value="P:tRNA processing"/>
    <property type="evidence" value="ECO:0007669"/>
    <property type="project" value="UniProtKB-KW"/>
</dbReference>
<name>D2EES3_PARA4</name>
<evidence type="ECO:0000313" key="6">
    <source>
        <dbReference type="Proteomes" id="UP000009375"/>
    </source>
</evidence>
<dbReference type="InterPro" id="IPR020103">
    <property type="entry name" value="PsdUridine_synth_cat_dom_sf"/>
</dbReference>
<dbReference type="Pfam" id="PF01142">
    <property type="entry name" value="TruD"/>
    <property type="match status" value="2"/>
</dbReference>
<dbReference type="EMBL" id="GG730041">
    <property type="protein sequence ID" value="EEZ93134.1"/>
    <property type="molecule type" value="Genomic_DNA"/>
</dbReference>
<evidence type="ECO:0000256" key="1">
    <source>
        <dbReference type="ARBA" id="ARBA00007953"/>
    </source>
</evidence>
<dbReference type="PANTHER" id="PTHR13326:SF21">
    <property type="entry name" value="PSEUDOURIDYLATE SYNTHASE PUS7L"/>
    <property type="match status" value="1"/>
</dbReference>
<sequence>MVSLEQIGILNFKSYNLKGKLFEREEDFKVQEIEEDGTVLKLEREEKREIHEEKKDYLLFTLVKRGISTPEAIKSIARNLHISFKRIAYNGNKDKRALTSQRISIFKFDAERLKLESERMFFRDIVYSNEPCKIGKLYGNHFTVTVKKLENPMQQLQEIAEDAAKGIPNFYGPQRFGSSSLNIKISRNIIKRDFKSAFYTLVFTERAESQLNQEKRSELREFFSPYLEGMDIDLEKAREILSSLPGFMYFERDSLQYLLVHKNDYIGAIRMMPKYIRLLIIQAYQYYIFNRTLSKLLEDKKVNELEGSIPTVGYDLQLNDDIVGKTVREILGQEGIDNMEVFKINSMQEASLKSFMHPSFFVPENLKIKEEGENTEITFDLKKGSYATILLIKFFGVENVYRDGEA</sequence>
<dbReference type="GO" id="GO:0009982">
    <property type="term" value="F:pseudouridine synthase activity"/>
    <property type="evidence" value="ECO:0007669"/>
    <property type="project" value="InterPro"/>
</dbReference>
<organism evidence="5 6">
    <name type="scientific">Candidatus Parvarchaeum acidiphilum ARMAN-4</name>
    <dbReference type="NCBI Taxonomy" id="662760"/>
    <lineage>
        <taxon>Archaea</taxon>
        <taxon>Candidatus Parvarchaeota</taxon>
        <taxon>Candidatus Parvarchaeum</taxon>
    </lineage>
</organism>
<dbReference type="InterPro" id="IPR042214">
    <property type="entry name" value="TruD_catalytic"/>
</dbReference>
<gene>
    <name evidence="5" type="ORF">BJBARM4_0226</name>
</gene>
<evidence type="ECO:0000313" key="5">
    <source>
        <dbReference type="EMBL" id="EEZ93134.1"/>
    </source>
</evidence>
<accession>D2EES3</accession>
<proteinExistence type="inferred from homology"/>
<dbReference type="InterPro" id="IPR011760">
    <property type="entry name" value="PsdUridine_synth_TruD_insert"/>
</dbReference>
<dbReference type="AlphaFoldDB" id="D2EES3"/>
<dbReference type="GO" id="GO:0003723">
    <property type="term" value="F:RNA binding"/>
    <property type="evidence" value="ECO:0007669"/>
    <property type="project" value="InterPro"/>
</dbReference>
<dbReference type="NCBIfam" id="TIGR00094">
    <property type="entry name" value="tRNA_TruD_broad"/>
    <property type="match status" value="1"/>
</dbReference>